<dbReference type="PROSITE" id="PS50297">
    <property type="entry name" value="ANK_REP_REGION"/>
    <property type="match status" value="6"/>
</dbReference>
<evidence type="ECO:0000313" key="4">
    <source>
        <dbReference type="EMBL" id="RYP00788.1"/>
    </source>
</evidence>
<dbReference type="Pfam" id="PF00023">
    <property type="entry name" value="Ank"/>
    <property type="match status" value="1"/>
</dbReference>
<dbReference type="OrthoDB" id="426293at2759"/>
<dbReference type="PRINTS" id="PR01415">
    <property type="entry name" value="ANKYRIN"/>
</dbReference>
<dbReference type="SUPFAM" id="SSF48403">
    <property type="entry name" value="Ankyrin repeat"/>
    <property type="match status" value="1"/>
</dbReference>
<comment type="caution">
    <text evidence="4">The sequence shown here is derived from an EMBL/GenBank/DDBJ whole genome shotgun (WGS) entry which is preliminary data.</text>
</comment>
<feature type="repeat" description="ANK" evidence="3">
    <location>
        <begin position="346"/>
        <end position="378"/>
    </location>
</feature>
<dbReference type="SMART" id="SM00248">
    <property type="entry name" value="ANK"/>
    <property type="match status" value="7"/>
</dbReference>
<dbReference type="GO" id="GO:0005634">
    <property type="term" value="C:nucleus"/>
    <property type="evidence" value="ECO:0007669"/>
    <property type="project" value="TreeGrafter"/>
</dbReference>
<feature type="repeat" description="ANK" evidence="3">
    <location>
        <begin position="379"/>
        <end position="411"/>
    </location>
</feature>
<evidence type="ECO:0000256" key="2">
    <source>
        <dbReference type="ARBA" id="ARBA00023043"/>
    </source>
</evidence>
<keyword evidence="5" id="KW-1185">Reference proteome</keyword>
<dbReference type="PROSITE" id="PS50088">
    <property type="entry name" value="ANK_REPEAT"/>
    <property type="match status" value="6"/>
</dbReference>
<dbReference type="PANTHER" id="PTHR24189">
    <property type="entry name" value="MYOTROPHIN"/>
    <property type="match status" value="1"/>
</dbReference>
<evidence type="ECO:0000256" key="3">
    <source>
        <dbReference type="PROSITE-ProRule" id="PRU00023"/>
    </source>
</evidence>
<feature type="repeat" description="ANK" evidence="3">
    <location>
        <begin position="199"/>
        <end position="221"/>
    </location>
</feature>
<feature type="repeat" description="ANK" evidence="3">
    <location>
        <begin position="313"/>
        <end position="345"/>
    </location>
</feature>
<gene>
    <name evidence="4" type="ORF">DL764_006422</name>
</gene>
<dbReference type="Proteomes" id="UP000293360">
    <property type="component" value="Unassembled WGS sequence"/>
</dbReference>
<keyword evidence="2 3" id="KW-0040">ANK repeat</keyword>
<name>A0A4Q4T4T6_9PEZI</name>
<dbReference type="InterPro" id="IPR050745">
    <property type="entry name" value="Multifunctional_regulatory"/>
</dbReference>
<feature type="repeat" description="ANK" evidence="3">
    <location>
        <begin position="280"/>
        <end position="312"/>
    </location>
</feature>
<dbReference type="InterPro" id="IPR036770">
    <property type="entry name" value="Ankyrin_rpt-contain_sf"/>
</dbReference>
<accession>A0A4Q4T4T6</accession>
<reference evidence="4 5" key="1">
    <citation type="submission" date="2018-06" db="EMBL/GenBank/DDBJ databases">
        <title>Complete Genomes of Monosporascus.</title>
        <authorList>
            <person name="Robinson A.J."/>
            <person name="Natvig D.O."/>
        </authorList>
    </citation>
    <scope>NUCLEOTIDE SEQUENCE [LARGE SCALE GENOMIC DNA]</scope>
    <source>
        <strain evidence="4 5">CBS 110550</strain>
    </source>
</reference>
<dbReference type="EMBL" id="QJNU01000378">
    <property type="protein sequence ID" value="RYP00788.1"/>
    <property type="molecule type" value="Genomic_DNA"/>
</dbReference>
<evidence type="ECO:0000256" key="1">
    <source>
        <dbReference type="ARBA" id="ARBA00022737"/>
    </source>
</evidence>
<dbReference type="STRING" id="155417.A0A4Q4T4T6"/>
<protein>
    <submittedName>
        <fullName evidence="4">Uncharacterized protein</fullName>
    </submittedName>
</protein>
<evidence type="ECO:0000313" key="5">
    <source>
        <dbReference type="Proteomes" id="UP000293360"/>
    </source>
</evidence>
<feature type="repeat" description="ANK" evidence="3">
    <location>
        <begin position="247"/>
        <end position="279"/>
    </location>
</feature>
<proteinExistence type="predicted"/>
<dbReference type="PANTHER" id="PTHR24189:SF71">
    <property type="entry name" value="ANKYRIN REPEAT DOMAIN 39"/>
    <property type="match status" value="1"/>
</dbReference>
<sequence>MRDPYAMILQQAAWAHLAEGLAEKAKDYFQNSITFETIRLSQAGIEWPNGMTALTLLDGLSRACHRSGDLNAGIEALESALLLSGPLNGNDSDITLAMVSRLKAASERQETMQRHHKAVVVASTATDPSLSSMKAVHEQEEPQEEASRFRLDNDLLEWELHENENPNTLLFGAAYDGDESMVRLLLGLPKIDPDRGVRLGRTALHMAAWRGHKNIVKLLLKTNMVDLNLRDDFLLDEGADIESNDKIGCSPLSIASRTSHSDTVRLLLDRGADIESKDNAGCSPLLIAAWNNRCDMVRLLLDNGADIESKNMDNCSPLLIALRTGHSDVVRLLLDRGADIESKDKIGCSPLSIAAWNNRCDMVRLLLDYGADIESKDYTGCSPLLIAAKTRHFDILQLLVDKGADIESKDNFALNRWDRWMVIARLADADPKLSVLGIECGPAGVSNPVVNYPAFFLSDETLALYEERKIYLDPYDDFITAMNNVGYPELEDVGSVGANNGVEPTMHSIFPDGKR</sequence>
<dbReference type="Gene3D" id="1.25.40.20">
    <property type="entry name" value="Ankyrin repeat-containing domain"/>
    <property type="match status" value="3"/>
</dbReference>
<dbReference type="AlphaFoldDB" id="A0A4Q4T4T6"/>
<dbReference type="Pfam" id="PF12796">
    <property type="entry name" value="Ank_2"/>
    <property type="match status" value="3"/>
</dbReference>
<organism evidence="4 5">
    <name type="scientific">Monosporascus ibericus</name>
    <dbReference type="NCBI Taxonomy" id="155417"/>
    <lineage>
        <taxon>Eukaryota</taxon>
        <taxon>Fungi</taxon>
        <taxon>Dikarya</taxon>
        <taxon>Ascomycota</taxon>
        <taxon>Pezizomycotina</taxon>
        <taxon>Sordariomycetes</taxon>
        <taxon>Xylariomycetidae</taxon>
        <taxon>Xylariales</taxon>
        <taxon>Xylariales incertae sedis</taxon>
        <taxon>Monosporascus</taxon>
    </lineage>
</organism>
<dbReference type="GO" id="GO:0005737">
    <property type="term" value="C:cytoplasm"/>
    <property type="evidence" value="ECO:0007669"/>
    <property type="project" value="TreeGrafter"/>
</dbReference>
<keyword evidence="1" id="KW-0677">Repeat</keyword>
<dbReference type="InterPro" id="IPR002110">
    <property type="entry name" value="Ankyrin_rpt"/>
</dbReference>